<organism evidence="2 3">
    <name type="scientific">Elizabethkingia anophelis</name>
    <dbReference type="NCBI Taxonomy" id="1117645"/>
    <lineage>
        <taxon>Bacteria</taxon>
        <taxon>Pseudomonadati</taxon>
        <taxon>Bacteroidota</taxon>
        <taxon>Flavobacteriia</taxon>
        <taxon>Flavobacteriales</taxon>
        <taxon>Weeksellaceae</taxon>
        <taxon>Elizabethkingia</taxon>
    </lineage>
</organism>
<gene>
    <name evidence="2" type="ORF">NCTC10588_00326</name>
</gene>
<proteinExistence type="predicted"/>
<evidence type="ECO:0000259" key="1">
    <source>
        <dbReference type="Pfam" id="PF14279"/>
    </source>
</evidence>
<evidence type="ECO:0000313" key="3">
    <source>
        <dbReference type="Proteomes" id="UP000254876"/>
    </source>
</evidence>
<dbReference type="RefSeq" id="WP_115172279.1">
    <property type="nucleotide sequence ID" value="NZ_JACLEQ010000010.1"/>
</dbReference>
<dbReference type="AlphaFoldDB" id="A0A7Z7LST5"/>
<dbReference type="InterPro" id="IPR029471">
    <property type="entry name" value="HNH_5"/>
</dbReference>
<dbReference type="Pfam" id="PF14279">
    <property type="entry name" value="HNH_5"/>
    <property type="match status" value="1"/>
</dbReference>
<comment type="caution">
    <text evidence="2">The sequence shown here is derived from an EMBL/GenBank/DDBJ whole genome shotgun (WGS) entry which is preliminary data.</text>
</comment>
<accession>A0A7Z7LST5</accession>
<dbReference type="EMBL" id="UFYD01000001">
    <property type="protein sequence ID" value="STC95395.1"/>
    <property type="molecule type" value="Genomic_DNA"/>
</dbReference>
<name>A0A7Z7LST5_9FLAO</name>
<protein>
    <recommendedName>
        <fullName evidence="1">HNH endonuclease 5 domain-containing protein</fullName>
    </recommendedName>
</protein>
<sequence length="421" mass="49673">MEYKTIFGIFFKSGITKTIELFSQTEFQLLVDKNSILSVFERTIFDLHDTPIILTDKIILNINKFISDISEDNPQILELQKYFNQLKKGDILFVIPDIDKFTSEQNLDIYAKVETYFRNDPNFGNKFKFYTQDCNNSYYAETFGMNRIIIGNKKHCRFCNKTINEGAMFKKKSHAISEALGNKRIISIEECDDCNNKFSMSIEPDIVKYFSLHRNYWSIKGKGGVKNIRGNNFSLKKEDIHKLNIIASDKIFSKKGIHNFELDLGYINFQNIYRALCKFFISVVPESYLENFRETIEWINCNKSLKKLPTIAQVETDKCVEHPHIICHIKKDKNLELPYAFCEFYFSSLLLVYIIPITKEDKILEKKFSYEEIFEKFWNSNEAKFFSLFKDWDFKSFNDDFSINYKRNIEIDAESKTITLI</sequence>
<evidence type="ECO:0000313" key="2">
    <source>
        <dbReference type="EMBL" id="STC95395.1"/>
    </source>
</evidence>
<feature type="domain" description="HNH endonuclease 5" evidence="1">
    <location>
        <begin position="156"/>
        <end position="210"/>
    </location>
</feature>
<dbReference type="Proteomes" id="UP000254876">
    <property type="component" value="Unassembled WGS sequence"/>
</dbReference>
<reference evidence="2 3" key="1">
    <citation type="submission" date="2018-06" db="EMBL/GenBank/DDBJ databases">
        <authorList>
            <consortium name="Pathogen Informatics"/>
            <person name="Doyle S."/>
        </authorList>
    </citation>
    <scope>NUCLEOTIDE SEQUENCE [LARGE SCALE GENOMIC DNA]</scope>
    <source>
        <strain evidence="2 3">NCTC10588</strain>
    </source>
</reference>